<evidence type="ECO:0000313" key="8">
    <source>
        <dbReference type="EMBL" id="GKV14366.1"/>
    </source>
</evidence>
<evidence type="ECO:0000256" key="2">
    <source>
        <dbReference type="ARBA" id="ARBA00023125"/>
    </source>
</evidence>
<dbReference type="CDD" id="cd08875">
    <property type="entry name" value="START_ArGLABRA2_like"/>
    <property type="match status" value="1"/>
</dbReference>
<dbReference type="SUPFAM" id="SSF55961">
    <property type="entry name" value="Bet v1-like"/>
    <property type="match status" value="2"/>
</dbReference>
<keyword evidence="3" id="KW-0371">Homeobox</keyword>
<evidence type="ECO:0000256" key="5">
    <source>
        <dbReference type="ARBA" id="ARBA00023242"/>
    </source>
</evidence>
<feature type="compositionally biased region" description="Low complexity" evidence="6">
    <location>
        <begin position="1"/>
        <end position="12"/>
    </location>
</feature>
<dbReference type="Pfam" id="PF25797">
    <property type="entry name" value="PDF2_C"/>
    <property type="match status" value="1"/>
</dbReference>
<evidence type="ECO:0000256" key="6">
    <source>
        <dbReference type="SAM" id="MobiDB-lite"/>
    </source>
</evidence>
<keyword evidence="4" id="KW-0804">Transcription</keyword>
<evidence type="ECO:0000259" key="7">
    <source>
        <dbReference type="PROSITE" id="PS50848"/>
    </source>
</evidence>
<dbReference type="SMART" id="SM00234">
    <property type="entry name" value="START"/>
    <property type="match status" value="1"/>
</dbReference>
<comment type="caution">
    <text evidence="8">The sequence shown here is derived from an EMBL/GenBank/DDBJ whole genome shotgun (WGS) entry which is preliminary data.</text>
</comment>
<feature type="compositionally biased region" description="Polar residues" evidence="6">
    <location>
        <begin position="83"/>
        <end position="103"/>
    </location>
</feature>
<feature type="compositionally biased region" description="Low complexity" evidence="6">
    <location>
        <begin position="104"/>
        <end position="113"/>
    </location>
</feature>
<proteinExistence type="predicted"/>
<feature type="region of interest" description="Disordered" evidence="6">
    <location>
        <begin position="1"/>
        <end position="26"/>
    </location>
</feature>
<dbReference type="Gene3D" id="3.30.530.20">
    <property type="match status" value="1"/>
</dbReference>
<sequence>MDQNGAEAAAAARSGIPETRAGDGVGNLENGFDIINALEAIEDDRIVEELPPIDHLGNGLDQAHDDQSVGFDIVEMNAQATVGNASQDSNSPTQVDPQSPQNISSSAASGASSTNIQSDNIPRASDLLIAVSVGAEPTRKKVMEQAVAAMNDLTRLALAEGEPLWQRRGDMEVLNGLQYLRDFTSIDSMLLDEVMRLVNFSEQNGSASFELPSSSTGPAFEFNPLHIECSRAIGFVDMAPMTIIELLMDLKQWSEVFSNIVSSAAVLGVISAADGTFNGMLQVMTAEFHLHTPLVPPRKCYFARYCKQLDSATWGVVDVSLENLFPYPGIQFLKRPSGCLIQQTPNQFSKITWVEHVESDNNLVHPIFQKLVNSAFVFGAKRWIAWIMQHCQWQSTLMAPNAPTIDGENGRTSLLKLSERMRKNFFRDISASTENTWIKMTGTGAEDVRVRTGESIPVPGRSPSTTIIFTTSIWLATPPRKVFHFLRDEHSRNKWDLLSDGRFVREIAYVINGQSPENRISVLQVDGFQNKIEILYLQESFWDGAGCSYVISAPVDIIAMSMILNGGNPDYLPILPSGFAVLPDKPATLAGEETGSILTLAFHIVDCNSAENYIPPESAQTIDRVISSTVACIKAAVAPDIQQCNCP</sequence>
<reference evidence="8 9" key="1">
    <citation type="journal article" date="2021" name="Commun. Biol.">
        <title>The genome of Shorea leprosula (Dipterocarpaceae) highlights the ecological relevance of drought in aseasonal tropical rainforests.</title>
        <authorList>
            <person name="Ng K.K.S."/>
            <person name="Kobayashi M.J."/>
            <person name="Fawcett J.A."/>
            <person name="Hatakeyama M."/>
            <person name="Paape T."/>
            <person name="Ng C.H."/>
            <person name="Ang C.C."/>
            <person name="Tnah L.H."/>
            <person name="Lee C.T."/>
            <person name="Nishiyama T."/>
            <person name="Sese J."/>
            <person name="O'Brien M.J."/>
            <person name="Copetti D."/>
            <person name="Mohd Noor M.I."/>
            <person name="Ong R.C."/>
            <person name="Putra M."/>
            <person name="Sireger I.Z."/>
            <person name="Indrioko S."/>
            <person name="Kosugi Y."/>
            <person name="Izuno A."/>
            <person name="Isagi Y."/>
            <person name="Lee S.L."/>
            <person name="Shimizu K.K."/>
        </authorList>
    </citation>
    <scope>NUCLEOTIDE SEQUENCE [LARGE SCALE GENOMIC DNA]</scope>
    <source>
        <strain evidence="8">214</strain>
    </source>
</reference>
<protein>
    <recommendedName>
        <fullName evidence="7">START domain-containing protein</fullName>
    </recommendedName>
</protein>
<dbReference type="GO" id="GO:0003677">
    <property type="term" value="F:DNA binding"/>
    <property type="evidence" value="ECO:0007669"/>
    <property type="project" value="UniProtKB-KW"/>
</dbReference>
<dbReference type="InterPro" id="IPR042160">
    <property type="entry name" value="HD-Zip_IV"/>
</dbReference>
<dbReference type="PANTHER" id="PTHR45654">
    <property type="entry name" value="HOMEOBOX-LEUCINE ZIPPER PROTEIN MERISTEM L1"/>
    <property type="match status" value="1"/>
</dbReference>
<dbReference type="Proteomes" id="UP001054252">
    <property type="component" value="Unassembled WGS sequence"/>
</dbReference>
<keyword evidence="1" id="KW-0805">Transcription regulation</keyword>
<organism evidence="8 9">
    <name type="scientific">Rubroshorea leprosula</name>
    <dbReference type="NCBI Taxonomy" id="152421"/>
    <lineage>
        <taxon>Eukaryota</taxon>
        <taxon>Viridiplantae</taxon>
        <taxon>Streptophyta</taxon>
        <taxon>Embryophyta</taxon>
        <taxon>Tracheophyta</taxon>
        <taxon>Spermatophyta</taxon>
        <taxon>Magnoliopsida</taxon>
        <taxon>eudicotyledons</taxon>
        <taxon>Gunneridae</taxon>
        <taxon>Pentapetalae</taxon>
        <taxon>rosids</taxon>
        <taxon>malvids</taxon>
        <taxon>Malvales</taxon>
        <taxon>Dipterocarpaceae</taxon>
        <taxon>Rubroshorea</taxon>
    </lineage>
</organism>
<evidence type="ECO:0000256" key="3">
    <source>
        <dbReference type="ARBA" id="ARBA00023155"/>
    </source>
</evidence>
<gene>
    <name evidence="8" type="ORF">SLEP1_g25260</name>
</gene>
<dbReference type="GO" id="GO:0008289">
    <property type="term" value="F:lipid binding"/>
    <property type="evidence" value="ECO:0007669"/>
    <property type="project" value="InterPro"/>
</dbReference>
<dbReference type="InterPro" id="IPR057993">
    <property type="entry name" value="HD-Zip_IV_C"/>
</dbReference>
<evidence type="ECO:0000313" key="9">
    <source>
        <dbReference type="Proteomes" id="UP001054252"/>
    </source>
</evidence>
<dbReference type="PROSITE" id="PS50848">
    <property type="entry name" value="START"/>
    <property type="match status" value="1"/>
</dbReference>
<dbReference type="Pfam" id="PF01852">
    <property type="entry name" value="START"/>
    <property type="match status" value="1"/>
</dbReference>
<dbReference type="InterPro" id="IPR002913">
    <property type="entry name" value="START_lipid-bd_dom"/>
</dbReference>
<dbReference type="AlphaFoldDB" id="A0AAV5JTV0"/>
<dbReference type="PANTHER" id="PTHR45654:SF48">
    <property type="entry name" value="START DOMAIN-CONTAINING PROTEIN"/>
    <property type="match status" value="1"/>
</dbReference>
<feature type="domain" description="START" evidence="7">
    <location>
        <begin position="135"/>
        <end position="396"/>
    </location>
</feature>
<evidence type="ECO:0000256" key="4">
    <source>
        <dbReference type="ARBA" id="ARBA00023163"/>
    </source>
</evidence>
<keyword evidence="9" id="KW-1185">Reference proteome</keyword>
<accession>A0AAV5JTV0</accession>
<dbReference type="EMBL" id="BPVZ01000041">
    <property type="protein sequence ID" value="GKV14366.1"/>
    <property type="molecule type" value="Genomic_DNA"/>
</dbReference>
<keyword evidence="5" id="KW-0539">Nucleus</keyword>
<name>A0AAV5JTV0_9ROSI</name>
<feature type="region of interest" description="Disordered" evidence="6">
    <location>
        <begin position="83"/>
        <end position="119"/>
    </location>
</feature>
<keyword evidence="2" id="KW-0238">DNA-binding</keyword>
<evidence type="ECO:0000256" key="1">
    <source>
        <dbReference type="ARBA" id="ARBA00023015"/>
    </source>
</evidence>
<dbReference type="InterPro" id="IPR023393">
    <property type="entry name" value="START-like_dom_sf"/>
</dbReference>